<name>A0A1J5THY4_9ZZZZ</name>
<gene>
    <name evidence="1" type="ORF">GALL_64930</name>
</gene>
<dbReference type="EMBL" id="MLJW01000019">
    <property type="protein sequence ID" value="OIR11638.1"/>
    <property type="molecule type" value="Genomic_DNA"/>
</dbReference>
<sequence length="206" mass="21359">MTRINKALLMIVIGLGVAACSTPPPAKVEKMAVCMFPDSDDAAPQWVCGAPVEGMAAGAVGSAARSDAGTAFMKQIAANAARVELAQTMKVQVGNMIVQYGEASSAGSKEAVDRVRASVARQITDQTLYGSRIFKSIIAPDGEMFVVVGLDEAGLQNMAEAAIKASMNIDQAAWKIFLAQKSPDELAAEIAGRKTGSAKGTDAGQH</sequence>
<dbReference type="Gene3D" id="3.10.129.140">
    <property type="entry name" value="Helicobacter TNF-alpha-Inducing protein"/>
    <property type="match status" value="1"/>
</dbReference>
<proteinExistence type="predicted"/>
<dbReference type="PROSITE" id="PS51257">
    <property type="entry name" value="PROKAR_LIPOPROTEIN"/>
    <property type="match status" value="1"/>
</dbReference>
<organism evidence="1">
    <name type="scientific">mine drainage metagenome</name>
    <dbReference type="NCBI Taxonomy" id="410659"/>
    <lineage>
        <taxon>unclassified sequences</taxon>
        <taxon>metagenomes</taxon>
        <taxon>ecological metagenomes</taxon>
    </lineage>
</organism>
<accession>A0A1J5THY4</accession>
<protein>
    <recommendedName>
        <fullName evidence="2">LPP20 lipoprotein</fullName>
    </recommendedName>
</protein>
<evidence type="ECO:0008006" key="2">
    <source>
        <dbReference type="Google" id="ProtNLM"/>
    </source>
</evidence>
<comment type="caution">
    <text evidence="1">The sequence shown here is derived from an EMBL/GenBank/DDBJ whole genome shotgun (WGS) entry which is preliminary data.</text>
</comment>
<dbReference type="AlphaFoldDB" id="A0A1J5THY4"/>
<evidence type="ECO:0000313" key="1">
    <source>
        <dbReference type="EMBL" id="OIR11638.1"/>
    </source>
</evidence>
<reference evidence="1" key="1">
    <citation type="submission" date="2016-10" db="EMBL/GenBank/DDBJ databases">
        <title>Sequence of Gallionella enrichment culture.</title>
        <authorList>
            <person name="Poehlein A."/>
            <person name="Muehling M."/>
            <person name="Daniel R."/>
        </authorList>
    </citation>
    <scope>NUCLEOTIDE SEQUENCE</scope>
</reference>